<dbReference type="EMBL" id="UHJL01000001">
    <property type="protein sequence ID" value="SUQ20012.1"/>
    <property type="molecule type" value="Genomic_DNA"/>
</dbReference>
<organism evidence="1 2">
    <name type="scientific">Fibrobacter succinogenes</name>
    <name type="common">Bacteroides succinogenes</name>
    <dbReference type="NCBI Taxonomy" id="833"/>
    <lineage>
        <taxon>Bacteria</taxon>
        <taxon>Pseudomonadati</taxon>
        <taxon>Fibrobacterota</taxon>
        <taxon>Fibrobacteria</taxon>
        <taxon>Fibrobacterales</taxon>
        <taxon>Fibrobacteraceae</taxon>
        <taxon>Fibrobacter</taxon>
    </lineage>
</organism>
<accession>A0A380RYQ0</accession>
<protein>
    <recommendedName>
        <fullName evidence="3">Lipoprotein</fullName>
    </recommendedName>
</protein>
<proteinExistence type="predicted"/>
<gene>
    <name evidence="1" type="ORF">SAMN05661053_1262</name>
</gene>
<evidence type="ECO:0000313" key="1">
    <source>
        <dbReference type="EMBL" id="SUQ20012.1"/>
    </source>
</evidence>
<reference evidence="1 2" key="1">
    <citation type="submission" date="2017-08" db="EMBL/GenBank/DDBJ databases">
        <authorList>
            <person name="de Groot N.N."/>
        </authorList>
    </citation>
    <scope>NUCLEOTIDE SEQUENCE [LARGE SCALE GENOMIC DNA]</scope>
    <source>
        <strain evidence="1 2">HM2</strain>
    </source>
</reference>
<evidence type="ECO:0008006" key="3">
    <source>
        <dbReference type="Google" id="ProtNLM"/>
    </source>
</evidence>
<name>A0A380RYQ0_FIBSU</name>
<dbReference type="PROSITE" id="PS51257">
    <property type="entry name" value="PROKAR_LIPOPROTEIN"/>
    <property type="match status" value="1"/>
</dbReference>
<dbReference type="Proteomes" id="UP000255423">
    <property type="component" value="Unassembled WGS sequence"/>
</dbReference>
<sequence length="289" mass="32845">MTSRRLYVEYLEFIMKFCQFMLLFASTLFFACAGSRDSAPEGGDMADAPCTECGTQGDIVLKITDEKFYREWNQVAFSRIDSNAVVGVFPALKVTATRPEDCKMCHSFSADALDFDLARVEDSLFAKAFPKMQRDLMIVGMRVPDADSAYVDSLSVKLLAEKFVEGKRLDDVTPWEERDGVEQTIARQLPFKLKELLNGIASRYELRYLTIPLVLNVEMDPDLGKKGGFTWQIVWSMWDARYGELVALTYSKFTAATTTRVAPEKEWATPFASRLWKLLNTDVAHFENH</sequence>
<dbReference type="AlphaFoldDB" id="A0A380RYQ0"/>
<evidence type="ECO:0000313" key="2">
    <source>
        <dbReference type="Proteomes" id="UP000255423"/>
    </source>
</evidence>